<dbReference type="Proteomes" id="UP000628710">
    <property type="component" value="Unassembled WGS sequence"/>
</dbReference>
<evidence type="ECO:0000313" key="2">
    <source>
        <dbReference type="EMBL" id="MBJ7539248.1"/>
    </source>
</evidence>
<comment type="caution">
    <text evidence="2">The sequence shown here is derived from an EMBL/GenBank/DDBJ whole genome shotgun (WGS) entry which is preliminary data.</text>
</comment>
<evidence type="ECO:0008006" key="4">
    <source>
        <dbReference type="Google" id="ProtNLM"/>
    </source>
</evidence>
<accession>A0A934JRA6</accession>
<gene>
    <name evidence="2" type="ORF">I8J31_16340</name>
</gene>
<dbReference type="EMBL" id="JAEMNX010000022">
    <property type="protein sequence ID" value="MBJ7539248.1"/>
    <property type="molecule type" value="Genomic_DNA"/>
</dbReference>
<sequence>MAVYFVGSAKLIKDIENVNAEIEILRSMEFGGVGRIEKYASSVPPENTIKANGAELSRETFWRLWEYAQASGNIVDQASKQRGQFGTGNGSTTFTIPDHRGVVGRGFDNGAGLDSAPTLGRYQGDNNRAHSHSMGAAGNHSHSMGAAGNHRHGIVGSPNDNTPRVAPDTARAGGTVMYTDYAGEHTHTINVNGNHTHSINSSGATETTMKNVTFLYCIRYQ</sequence>
<evidence type="ECO:0000256" key="1">
    <source>
        <dbReference type="SAM" id="MobiDB-lite"/>
    </source>
</evidence>
<proteinExistence type="predicted"/>
<organism evidence="2 3">
    <name type="scientific">Marinomonas transparens</name>
    <dbReference type="NCBI Taxonomy" id="2795388"/>
    <lineage>
        <taxon>Bacteria</taxon>
        <taxon>Pseudomonadati</taxon>
        <taxon>Pseudomonadota</taxon>
        <taxon>Gammaproteobacteria</taxon>
        <taxon>Oceanospirillales</taxon>
        <taxon>Oceanospirillaceae</taxon>
        <taxon>Marinomonas</taxon>
    </lineage>
</organism>
<dbReference type="SUPFAM" id="SSF88874">
    <property type="entry name" value="Receptor-binding domain of short tail fibre protein gp12"/>
    <property type="match status" value="1"/>
</dbReference>
<keyword evidence="3" id="KW-1185">Reference proteome</keyword>
<dbReference type="RefSeq" id="WP_199469653.1">
    <property type="nucleotide sequence ID" value="NZ_JAEMNX010000022.1"/>
</dbReference>
<reference evidence="2" key="1">
    <citation type="submission" date="2020-12" db="EMBL/GenBank/DDBJ databases">
        <title>Marinomonas arctica sp. nov., a psychrotolerant bacterium isolated from the Arctic.</title>
        <authorList>
            <person name="Zhang Y."/>
        </authorList>
    </citation>
    <scope>NUCLEOTIDE SEQUENCE</scope>
    <source>
        <strain evidence="2">C1424</strain>
    </source>
</reference>
<name>A0A934JRA6_9GAMM</name>
<evidence type="ECO:0000313" key="3">
    <source>
        <dbReference type="Proteomes" id="UP000628710"/>
    </source>
</evidence>
<dbReference type="AlphaFoldDB" id="A0A934JRA6"/>
<protein>
    <recommendedName>
        <fullName evidence="4">Tail fiber protein</fullName>
    </recommendedName>
</protein>
<feature type="region of interest" description="Disordered" evidence="1">
    <location>
        <begin position="121"/>
        <end position="145"/>
    </location>
</feature>